<name>A0A378K5M7_9GAMM</name>
<evidence type="ECO:0000313" key="5">
    <source>
        <dbReference type="Proteomes" id="UP000254040"/>
    </source>
</evidence>
<evidence type="ECO:0000256" key="1">
    <source>
        <dbReference type="SAM" id="SignalP"/>
    </source>
</evidence>
<reference evidence="2 4" key="1">
    <citation type="submission" date="2015-11" db="EMBL/GenBank/DDBJ databases">
        <title>Genomic analysis of 38 Legionella species identifies large and diverse effector repertoires.</title>
        <authorList>
            <person name="Burstein D."/>
            <person name="Amaro F."/>
            <person name="Zusman T."/>
            <person name="Lifshitz Z."/>
            <person name="Cohen O."/>
            <person name="Gilbert J.A."/>
            <person name="Pupko T."/>
            <person name="Shuman H.A."/>
            <person name="Segal G."/>
        </authorList>
    </citation>
    <scope>NUCLEOTIDE SEQUENCE [LARGE SCALE GENOMIC DNA]</scope>
    <source>
        <strain evidence="2 4">ATCC 43877</strain>
    </source>
</reference>
<dbReference type="Pfam" id="PF05150">
    <property type="entry name" value="Legionella_OMP"/>
    <property type="match status" value="1"/>
</dbReference>
<dbReference type="PIRSF" id="PIRSF011407">
    <property type="entry name" value="Major_OMP_Legionella"/>
    <property type="match status" value="1"/>
</dbReference>
<dbReference type="InterPro" id="IPR007825">
    <property type="entry name" value="Major_OMP_Legionella"/>
</dbReference>
<feature type="chain" id="PRO_5016614782" evidence="1">
    <location>
        <begin position="20"/>
        <end position="326"/>
    </location>
</feature>
<dbReference type="OrthoDB" id="5636145at2"/>
<dbReference type="RefSeq" id="WP_028384954.1">
    <property type="nucleotide sequence ID" value="NZ_CAAAJG010000011.1"/>
</dbReference>
<dbReference type="Proteomes" id="UP000254040">
    <property type="component" value="Unassembled WGS sequence"/>
</dbReference>
<keyword evidence="4" id="KW-1185">Reference proteome</keyword>
<dbReference type="EMBL" id="LNYN01000013">
    <property type="protein sequence ID" value="KTD37362.1"/>
    <property type="molecule type" value="Genomic_DNA"/>
</dbReference>
<dbReference type="EMBL" id="UGOG01000001">
    <property type="protein sequence ID" value="STX63161.1"/>
    <property type="molecule type" value="Genomic_DNA"/>
</dbReference>
<evidence type="ECO:0000313" key="4">
    <source>
        <dbReference type="Proteomes" id="UP000054985"/>
    </source>
</evidence>
<organism evidence="3 5">
    <name type="scientific">Legionella moravica</name>
    <dbReference type="NCBI Taxonomy" id="39962"/>
    <lineage>
        <taxon>Bacteria</taxon>
        <taxon>Pseudomonadati</taxon>
        <taxon>Pseudomonadota</taxon>
        <taxon>Gammaproteobacteria</taxon>
        <taxon>Legionellales</taxon>
        <taxon>Legionellaceae</taxon>
        <taxon>Legionella</taxon>
    </lineage>
</organism>
<evidence type="ECO:0000313" key="3">
    <source>
        <dbReference type="EMBL" id="STX63161.1"/>
    </source>
</evidence>
<evidence type="ECO:0000313" key="2">
    <source>
        <dbReference type="EMBL" id="KTD37362.1"/>
    </source>
</evidence>
<feature type="signal peptide" evidence="1">
    <location>
        <begin position="1"/>
        <end position="19"/>
    </location>
</feature>
<dbReference type="Proteomes" id="UP000054985">
    <property type="component" value="Unassembled WGS sequence"/>
</dbReference>
<sequence>MLKKTALALIALGSSTVFAGTMGPVCTPENATVPCKSTGWDVGIQAIYLQPLYSNSELNNLNIGSASGVRIFQKYPNDFDWGFLLEGSYHFNTGNDLNLNWTHWEEPNELRIHPTPGSVAGQTQASISDYRYRGSDFDQVNVEFGQHVDFGANKNIRFHGGLQYAKIDVTLINRQIVAGLLPPDTESNGDISITNLYQYSGIGPRIGADMSYDFLNGFALYANAATALLVGDTKYSDNAPFNTISRPVRSSYTALVPELEAKMGATYTYGMAQGNLIFDLGYMITNYFNPLHENDLSLSTLTFNTRPNSDFGLMGPYAGFKYVGSL</sequence>
<reference evidence="3 5" key="2">
    <citation type="submission" date="2018-06" db="EMBL/GenBank/DDBJ databases">
        <authorList>
            <consortium name="Pathogen Informatics"/>
            <person name="Doyle S."/>
        </authorList>
    </citation>
    <scope>NUCLEOTIDE SEQUENCE [LARGE SCALE GENOMIC DNA]</scope>
    <source>
        <strain evidence="3 5">NCTC12239</strain>
    </source>
</reference>
<dbReference type="AlphaFoldDB" id="A0A378K5M7"/>
<protein>
    <submittedName>
        <fullName evidence="3">Outer membrane protein</fullName>
    </submittedName>
</protein>
<proteinExistence type="predicted"/>
<keyword evidence="1" id="KW-0732">Signal</keyword>
<accession>A0A378K5M7</accession>
<gene>
    <name evidence="2" type="ORF">Lmor_0554</name>
    <name evidence="3" type="ORF">NCTC12239_02103</name>
</gene>